<comment type="caution">
    <text evidence="3">The sequence shown here is derived from an EMBL/GenBank/DDBJ whole genome shotgun (WGS) entry which is preliminary data.</text>
</comment>
<name>A0ABS3LNW4_9PROT</name>
<dbReference type="EMBL" id="JAFVMG010000013">
    <property type="protein sequence ID" value="MBO1329045.1"/>
    <property type="molecule type" value="Genomic_DNA"/>
</dbReference>
<gene>
    <name evidence="3" type="primary">pilP</name>
    <name evidence="3" type="ORF">J2D75_11245</name>
</gene>
<evidence type="ECO:0000313" key="4">
    <source>
        <dbReference type="Proteomes" id="UP000664399"/>
    </source>
</evidence>
<feature type="chain" id="PRO_5046110397" evidence="2">
    <location>
        <begin position="25"/>
        <end position="198"/>
    </location>
</feature>
<feature type="signal peptide" evidence="2">
    <location>
        <begin position="1"/>
        <end position="24"/>
    </location>
</feature>
<protein>
    <submittedName>
        <fullName evidence="3">Type IV pilus biogenesis protein PilP</fullName>
    </submittedName>
</protein>
<evidence type="ECO:0000256" key="1">
    <source>
        <dbReference type="SAM" id="MobiDB-lite"/>
    </source>
</evidence>
<evidence type="ECO:0000256" key="2">
    <source>
        <dbReference type="SAM" id="SignalP"/>
    </source>
</evidence>
<dbReference type="InterPro" id="IPR022753">
    <property type="entry name" value="T4SS_pilus_biogen_PilP"/>
</dbReference>
<dbReference type="Proteomes" id="UP000664399">
    <property type="component" value="Unassembled WGS sequence"/>
</dbReference>
<keyword evidence="2" id="KW-0732">Signal</keyword>
<keyword evidence="4" id="KW-1185">Reference proteome</keyword>
<dbReference type="NCBIfam" id="TIGR03021">
    <property type="entry name" value="pilP_fam"/>
    <property type="match status" value="1"/>
</dbReference>
<sequence length="198" mass="20293">MRQILPVLVCALATPVLMAIPARAADCSAAMIAPAPGQTLPVTALDANNACVTYLQQRSTAADLSAKIADAERKAKGEKLGDRQASAPRPPPSIPAEPTPAPVLPQTDSLYVDQHGASATLAFADGSTAEVTTGTALPDGLKVTAITRTGVFVRNADGQTIRLNDATAGFPVQPARTPTPAHQPQMTPSPFGALPGMP</sequence>
<dbReference type="RefSeq" id="WP_207854920.1">
    <property type="nucleotide sequence ID" value="NZ_JAFVMG010000013.1"/>
</dbReference>
<evidence type="ECO:0000313" key="3">
    <source>
        <dbReference type="EMBL" id="MBO1329045.1"/>
    </source>
</evidence>
<feature type="compositionally biased region" description="Pro residues" evidence="1">
    <location>
        <begin position="88"/>
        <end position="102"/>
    </location>
</feature>
<feature type="compositionally biased region" description="Basic and acidic residues" evidence="1">
    <location>
        <begin position="73"/>
        <end position="82"/>
    </location>
</feature>
<feature type="region of interest" description="Disordered" evidence="1">
    <location>
        <begin position="73"/>
        <end position="102"/>
    </location>
</feature>
<organism evidence="3 4">
    <name type="scientific">Acetobacter suratthaniensis</name>
    <dbReference type="NCBI Taxonomy" id="1502841"/>
    <lineage>
        <taxon>Bacteria</taxon>
        <taxon>Pseudomonadati</taxon>
        <taxon>Pseudomonadota</taxon>
        <taxon>Alphaproteobacteria</taxon>
        <taxon>Acetobacterales</taxon>
        <taxon>Acetobacteraceae</taxon>
        <taxon>Acetobacter</taxon>
    </lineage>
</organism>
<feature type="region of interest" description="Disordered" evidence="1">
    <location>
        <begin position="176"/>
        <end position="198"/>
    </location>
</feature>
<proteinExistence type="predicted"/>
<reference evidence="3 4" key="1">
    <citation type="submission" date="2021-03" db="EMBL/GenBank/DDBJ databases">
        <title>The complete genome sequence of Acetobacter suratthaniensis TBRC 1719.</title>
        <authorList>
            <person name="Charoenyingcharoen P."/>
            <person name="Yukphan P."/>
        </authorList>
    </citation>
    <scope>NUCLEOTIDE SEQUENCE [LARGE SCALE GENOMIC DNA]</scope>
    <source>
        <strain evidence="3 4">TBRC 1719</strain>
    </source>
</reference>
<accession>A0ABS3LNW4</accession>